<dbReference type="SUPFAM" id="SSF55424">
    <property type="entry name" value="FAD/NAD-linked reductases, dimerisation (C-terminal) domain"/>
    <property type="match status" value="1"/>
</dbReference>
<evidence type="ECO:0000256" key="4">
    <source>
        <dbReference type="ARBA" id="ARBA00022827"/>
    </source>
</evidence>
<evidence type="ECO:0000256" key="3">
    <source>
        <dbReference type="ARBA" id="ARBA00022630"/>
    </source>
</evidence>
<dbReference type="PRINTS" id="PR00368">
    <property type="entry name" value="FADPNR"/>
</dbReference>
<keyword evidence="6" id="KW-0676">Redox-active center</keyword>
<dbReference type="SUPFAM" id="SSF51905">
    <property type="entry name" value="FAD/NAD(P)-binding domain"/>
    <property type="match status" value="2"/>
</dbReference>
<comment type="similarity">
    <text evidence="2">Belongs to the class-III pyridine nucleotide-disulfide oxidoreductase family.</text>
</comment>
<dbReference type="GO" id="GO:0016491">
    <property type="term" value="F:oxidoreductase activity"/>
    <property type="evidence" value="ECO:0007669"/>
    <property type="project" value="UniProtKB-KW"/>
</dbReference>
<dbReference type="Gene3D" id="3.50.50.60">
    <property type="entry name" value="FAD/NAD(P)-binding domain"/>
    <property type="match status" value="2"/>
</dbReference>
<evidence type="ECO:0000313" key="10">
    <source>
        <dbReference type="Proteomes" id="UP000295764"/>
    </source>
</evidence>
<dbReference type="Proteomes" id="UP000295764">
    <property type="component" value="Unassembled WGS sequence"/>
</dbReference>
<dbReference type="AlphaFoldDB" id="A0A4R6DIE7"/>
<dbReference type="OrthoDB" id="9802028at2"/>
<sequence>MTHLLAVGGSDAGIAAALRARELDPTTDVTVVLADEFPNFSICGIPYWVSGDVATEASLAHRTRADLEAAGMTVRSSTWASAVDVHRRRLTVTGPAGEEEISYDELLIGTGAEPVRPAGVPFGEPGIHLLHSMTDAEQVVAALELLPAGSRVAVVGAGYIGLEMTEGLVARGFDTTLVQRGPEVLSTLDPELGSLVTAEVRHHGATVLTGATVTGITPGGNGQWRVATSSTSGDAEGTFALVVVCVGVRPVTDLAVAAGAHLGQGGAIVVDASMRTGVPHVWAAGDCVVTHHRLLGTKWLPLGTTSHKQGRVAGENMLGGSRTFAGSVGTQVVKVFDLVAARTGLRQHETAPLEVSALTRVTVADDHKRYYPGAVPLTISVTGDQATGRLLGAQIVGQRTAEISKRIDTFATALHAELTIDDVIDLDLSYTPPLGSPWDAVQIAAQGWERAAAATNHAAANQAGVPA</sequence>
<dbReference type="PANTHER" id="PTHR43429">
    <property type="entry name" value="PYRIDINE NUCLEOTIDE-DISULFIDE OXIDOREDUCTASE DOMAIN-CONTAINING"/>
    <property type="match status" value="1"/>
</dbReference>
<comment type="caution">
    <text evidence="9">The sequence shown here is derived from an EMBL/GenBank/DDBJ whole genome shotgun (WGS) entry which is preliminary data.</text>
</comment>
<organism evidence="9 10">
    <name type="scientific">Curtobacterium flaccumfaciens</name>
    <dbReference type="NCBI Taxonomy" id="2035"/>
    <lineage>
        <taxon>Bacteria</taxon>
        <taxon>Bacillati</taxon>
        <taxon>Actinomycetota</taxon>
        <taxon>Actinomycetes</taxon>
        <taxon>Micrococcales</taxon>
        <taxon>Microbacteriaceae</taxon>
        <taxon>Curtobacterium</taxon>
    </lineage>
</organism>
<reference evidence="9 10" key="1">
    <citation type="submission" date="2019-03" db="EMBL/GenBank/DDBJ databases">
        <title>Genomic analyses of the natural microbiome of Caenorhabditis elegans.</title>
        <authorList>
            <person name="Samuel B."/>
        </authorList>
    </citation>
    <scope>NUCLEOTIDE SEQUENCE [LARGE SCALE GENOMIC DNA]</scope>
    <source>
        <strain evidence="9 10">JUb65</strain>
    </source>
</reference>
<dbReference type="PANTHER" id="PTHR43429:SF1">
    <property type="entry name" value="NAD(P)H SULFUR OXIDOREDUCTASE (COA-DEPENDENT)"/>
    <property type="match status" value="1"/>
</dbReference>
<evidence type="ECO:0000256" key="6">
    <source>
        <dbReference type="ARBA" id="ARBA00023284"/>
    </source>
</evidence>
<evidence type="ECO:0000259" key="7">
    <source>
        <dbReference type="Pfam" id="PF02852"/>
    </source>
</evidence>
<name>A0A4R6DIE7_9MICO</name>
<dbReference type="Pfam" id="PF07992">
    <property type="entry name" value="Pyr_redox_2"/>
    <property type="match status" value="1"/>
</dbReference>
<dbReference type="InterPro" id="IPR036188">
    <property type="entry name" value="FAD/NAD-bd_sf"/>
</dbReference>
<dbReference type="RefSeq" id="WP_133519792.1">
    <property type="nucleotide sequence ID" value="NZ_SNVW01000005.1"/>
</dbReference>
<dbReference type="PRINTS" id="PR00411">
    <property type="entry name" value="PNDRDTASEI"/>
</dbReference>
<evidence type="ECO:0000313" key="9">
    <source>
        <dbReference type="EMBL" id="TDN44393.1"/>
    </source>
</evidence>
<keyword evidence="3" id="KW-0285">Flavoprotein</keyword>
<dbReference type="InterPro" id="IPR050260">
    <property type="entry name" value="FAD-bd_OxRdtase"/>
</dbReference>
<evidence type="ECO:0000256" key="5">
    <source>
        <dbReference type="ARBA" id="ARBA00023002"/>
    </source>
</evidence>
<dbReference type="InterPro" id="IPR004099">
    <property type="entry name" value="Pyr_nucl-diS_OxRdtase_dimer"/>
</dbReference>
<dbReference type="InterPro" id="IPR023753">
    <property type="entry name" value="FAD/NAD-binding_dom"/>
</dbReference>
<proteinExistence type="inferred from homology"/>
<feature type="domain" description="Pyridine nucleotide-disulphide oxidoreductase dimerisation" evidence="7">
    <location>
        <begin position="332"/>
        <end position="435"/>
    </location>
</feature>
<comment type="cofactor">
    <cofactor evidence="1">
        <name>FAD</name>
        <dbReference type="ChEBI" id="CHEBI:57692"/>
    </cofactor>
</comment>
<gene>
    <name evidence="9" type="ORF">EDF64_105228</name>
</gene>
<protein>
    <submittedName>
        <fullName evidence="9">NADPH-dependent 2,4-dienoyl-CoA reductase/sulfur reductase-like enzyme</fullName>
    </submittedName>
</protein>
<evidence type="ECO:0000259" key="8">
    <source>
        <dbReference type="Pfam" id="PF07992"/>
    </source>
</evidence>
<evidence type="ECO:0000256" key="2">
    <source>
        <dbReference type="ARBA" id="ARBA00009130"/>
    </source>
</evidence>
<keyword evidence="4" id="KW-0274">FAD</keyword>
<dbReference type="Pfam" id="PF02852">
    <property type="entry name" value="Pyr_redox_dim"/>
    <property type="match status" value="1"/>
</dbReference>
<keyword evidence="5" id="KW-0560">Oxidoreductase</keyword>
<dbReference type="EMBL" id="SNVW01000005">
    <property type="protein sequence ID" value="TDN44393.1"/>
    <property type="molecule type" value="Genomic_DNA"/>
</dbReference>
<dbReference type="InterPro" id="IPR016156">
    <property type="entry name" value="FAD/NAD-linked_Rdtase_dimer_sf"/>
</dbReference>
<accession>A0A4R6DIE7</accession>
<evidence type="ECO:0000256" key="1">
    <source>
        <dbReference type="ARBA" id="ARBA00001974"/>
    </source>
</evidence>
<feature type="domain" description="FAD/NAD(P)-binding" evidence="8">
    <location>
        <begin position="5"/>
        <end position="309"/>
    </location>
</feature>